<proteinExistence type="predicted"/>
<organism evidence="2 3">
    <name type="scientific">Opitutus terrae (strain DSM 11246 / JCM 15787 / PB90-1)</name>
    <dbReference type="NCBI Taxonomy" id="452637"/>
    <lineage>
        <taxon>Bacteria</taxon>
        <taxon>Pseudomonadati</taxon>
        <taxon>Verrucomicrobiota</taxon>
        <taxon>Opitutia</taxon>
        <taxon>Opitutales</taxon>
        <taxon>Opitutaceae</taxon>
        <taxon>Opitutus</taxon>
    </lineage>
</organism>
<dbReference type="CDD" id="cd00138">
    <property type="entry name" value="PLDc_SF"/>
    <property type="match status" value="1"/>
</dbReference>
<dbReference type="OrthoDB" id="3257334at2"/>
<protein>
    <recommendedName>
        <fullName evidence="1">PLD phosphodiesterase domain-containing protein</fullName>
    </recommendedName>
</protein>
<sequence>MSILATIDHLNFERILRELPSSSRVEIATYNFDYRDNSRLLRAIRSLEIEQIEVVTGIPDCRGDISRADDQRVNEQIRSYYRAMNPARYRSNTKFWISHRNHAKIICCDHIAYLGSANFSAGSEKNFEIGYLTEKPEEIRDLRKFLSEIRSRSIPYFKVDVSLHLQKLMQFAADTDWIASRLEEHCYEIVSEYGNVDGRLEFSLGNFGVPEATGRLIKWAAVVAADLEKRQAQGNRLAGREERLIELGLTNSILHLSEELESITEQTELEPELSQAGVESSLLEKYALRDDPGSDPEMIEEATEIVIRNREQRYGPAKRQMEIFIADVRRVGEQIFDCLRV</sequence>
<dbReference type="InterPro" id="IPR025202">
    <property type="entry name" value="PLD-like_dom"/>
</dbReference>
<dbReference type="eggNOG" id="COG1502">
    <property type="taxonomic scope" value="Bacteria"/>
</dbReference>
<dbReference type="KEGG" id="ote:Oter_1026"/>
<dbReference type="InterPro" id="IPR001736">
    <property type="entry name" value="PLipase_D/transphosphatidylase"/>
</dbReference>
<dbReference type="EMBL" id="CP001032">
    <property type="protein sequence ID" value="ACB74314.1"/>
    <property type="molecule type" value="Genomic_DNA"/>
</dbReference>
<dbReference type="Gene3D" id="3.30.870.10">
    <property type="entry name" value="Endonuclease Chain A"/>
    <property type="match status" value="1"/>
</dbReference>
<accession>B1ZXT0</accession>
<dbReference type="GO" id="GO:0003824">
    <property type="term" value="F:catalytic activity"/>
    <property type="evidence" value="ECO:0007669"/>
    <property type="project" value="InterPro"/>
</dbReference>
<dbReference type="RefSeq" id="WP_012373852.1">
    <property type="nucleotide sequence ID" value="NC_010571.1"/>
</dbReference>
<reference evidence="2 3" key="1">
    <citation type="journal article" date="2011" name="J. Bacteriol.">
        <title>Genome sequence of the verrucomicrobium Opitutus terrae PB90-1, an abundant inhabitant of rice paddy soil ecosystems.</title>
        <authorList>
            <person name="van Passel M.W."/>
            <person name="Kant R."/>
            <person name="Palva A."/>
            <person name="Copeland A."/>
            <person name="Lucas S."/>
            <person name="Lapidus A."/>
            <person name="Glavina del Rio T."/>
            <person name="Pitluck S."/>
            <person name="Goltsman E."/>
            <person name="Clum A."/>
            <person name="Sun H."/>
            <person name="Schmutz J."/>
            <person name="Larimer F.W."/>
            <person name="Land M.L."/>
            <person name="Hauser L."/>
            <person name="Kyrpides N."/>
            <person name="Mikhailova N."/>
            <person name="Richardson P.P."/>
            <person name="Janssen P.H."/>
            <person name="de Vos W.M."/>
            <person name="Smidt H."/>
        </authorList>
    </citation>
    <scope>NUCLEOTIDE SEQUENCE [LARGE SCALE GENOMIC DNA]</scope>
    <source>
        <strain evidence="3">DSM 11246 / JCM 15787 / PB90-1</strain>
    </source>
</reference>
<dbReference type="Pfam" id="PF13091">
    <property type="entry name" value="PLDc_2"/>
    <property type="match status" value="1"/>
</dbReference>
<dbReference type="PROSITE" id="PS50035">
    <property type="entry name" value="PLD"/>
    <property type="match status" value="1"/>
</dbReference>
<name>B1ZXT0_OPITP</name>
<feature type="domain" description="PLD phosphodiesterase" evidence="1">
    <location>
        <begin position="97"/>
        <end position="123"/>
    </location>
</feature>
<dbReference type="Proteomes" id="UP000007013">
    <property type="component" value="Chromosome"/>
</dbReference>
<gene>
    <name evidence="2" type="ordered locus">Oter_1026</name>
</gene>
<dbReference type="HOGENOM" id="CLU_813388_0_0_0"/>
<keyword evidence="3" id="KW-1185">Reference proteome</keyword>
<dbReference type="AlphaFoldDB" id="B1ZXT0"/>
<evidence type="ECO:0000313" key="3">
    <source>
        <dbReference type="Proteomes" id="UP000007013"/>
    </source>
</evidence>
<dbReference type="SUPFAM" id="SSF56024">
    <property type="entry name" value="Phospholipase D/nuclease"/>
    <property type="match status" value="1"/>
</dbReference>
<evidence type="ECO:0000259" key="1">
    <source>
        <dbReference type="PROSITE" id="PS50035"/>
    </source>
</evidence>
<dbReference type="GO" id="GO:0006793">
    <property type="term" value="P:phosphorus metabolic process"/>
    <property type="evidence" value="ECO:0007669"/>
    <property type="project" value="UniProtKB-ARBA"/>
</dbReference>
<evidence type="ECO:0000313" key="2">
    <source>
        <dbReference type="EMBL" id="ACB74314.1"/>
    </source>
</evidence>